<keyword evidence="2" id="KW-0812">Transmembrane</keyword>
<reference evidence="5" key="3">
    <citation type="submission" date="2015-06" db="UniProtKB">
        <authorList>
            <consortium name="EnsemblMetazoa"/>
        </authorList>
    </citation>
    <scope>IDENTIFICATION</scope>
</reference>
<dbReference type="OrthoDB" id="6110378at2759"/>
<name>R7UMV0_CAPTE</name>
<dbReference type="EMBL" id="KB299568">
    <property type="protein sequence ID" value="ELU07864.1"/>
    <property type="molecule type" value="Genomic_DNA"/>
</dbReference>
<keyword evidence="2" id="KW-0472">Membrane</keyword>
<dbReference type="PROSITE" id="PS50228">
    <property type="entry name" value="SUEL_LECTIN"/>
    <property type="match status" value="1"/>
</dbReference>
<reference evidence="6" key="1">
    <citation type="submission" date="2012-12" db="EMBL/GenBank/DDBJ databases">
        <authorList>
            <person name="Hellsten U."/>
            <person name="Grimwood J."/>
            <person name="Chapman J.A."/>
            <person name="Shapiro H."/>
            <person name="Aerts A."/>
            <person name="Otillar R.P."/>
            <person name="Terry A.Y."/>
            <person name="Boore J.L."/>
            <person name="Simakov O."/>
            <person name="Marletaz F."/>
            <person name="Cho S.-J."/>
            <person name="Edsinger-Gonzales E."/>
            <person name="Havlak P."/>
            <person name="Kuo D.-H."/>
            <person name="Larsson T."/>
            <person name="Lv J."/>
            <person name="Arendt D."/>
            <person name="Savage R."/>
            <person name="Osoegawa K."/>
            <person name="de Jong P."/>
            <person name="Lindberg D.R."/>
            <person name="Seaver E.C."/>
            <person name="Weisblat D.A."/>
            <person name="Putnam N.H."/>
            <person name="Grigoriev I.V."/>
            <person name="Rokhsar D.S."/>
        </authorList>
    </citation>
    <scope>NUCLEOTIDE SEQUENCE</scope>
    <source>
        <strain evidence="6">I ESC-2004</strain>
    </source>
</reference>
<reference evidence="4 6" key="2">
    <citation type="journal article" date="2013" name="Nature">
        <title>Insights into bilaterian evolution from three spiralian genomes.</title>
        <authorList>
            <person name="Simakov O."/>
            <person name="Marletaz F."/>
            <person name="Cho S.J."/>
            <person name="Edsinger-Gonzales E."/>
            <person name="Havlak P."/>
            <person name="Hellsten U."/>
            <person name="Kuo D.H."/>
            <person name="Larsson T."/>
            <person name="Lv J."/>
            <person name="Arendt D."/>
            <person name="Savage R."/>
            <person name="Osoegawa K."/>
            <person name="de Jong P."/>
            <person name="Grimwood J."/>
            <person name="Chapman J.A."/>
            <person name="Shapiro H."/>
            <person name="Aerts A."/>
            <person name="Otillar R.P."/>
            <person name="Terry A.Y."/>
            <person name="Boore J.L."/>
            <person name="Grigoriev I.V."/>
            <person name="Lindberg D.R."/>
            <person name="Seaver E.C."/>
            <person name="Weisblat D.A."/>
            <person name="Putnam N.H."/>
            <person name="Rokhsar D.S."/>
        </authorList>
    </citation>
    <scope>NUCLEOTIDE SEQUENCE</scope>
    <source>
        <strain evidence="4 6">I ESC-2004</strain>
    </source>
</reference>
<evidence type="ECO:0000313" key="5">
    <source>
        <dbReference type="EnsemblMetazoa" id="CapteP224737"/>
    </source>
</evidence>
<keyword evidence="6" id="KW-1185">Reference proteome</keyword>
<sequence>MALFGFSIQCHATCKLLRRNSKLGKLYQARVLYGVYGSTEEYCDHDTFDASCNTGETIIIGGAEYGHMAEGKCIQVDLGVFGCKADVSSILSAECSGKQSCSLNVDDEALRNTKPCSVGILVYLKATYFCVKATQDSQPCSSRTASRNPQFLPSSLAQQALCPASTGLFDQEFPLTASPGQHLSFTLIDLSVLDPMTESPTRYDIQELGYILDTGSEKVFPVMQSGREEVELENSQTNTVSVALSSQINTPFIIEYKAEGCADLQLSSDVWVTRESDGAIVGCHDTPQTWNLQCIHSHWAGVIGNCSLPPEPKPVVMQSSDYKLPLPKDIIIVIIACATFFLAVVTITLGYVCLKWPKEVKRQQPTTLRYGNVRHTRVPSTSETYLSETYLTPQYTPEDPRTGEYQPIWSKPLPTPPGLERSNSQATTEPIRSPCVPPKRNNEDVYNASLASEDYIDRRKNFVLDKDLVQQHSNINHV</sequence>
<protein>
    <recommendedName>
        <fullName evidence="3">SUEL-type lectin domain-containing protein</fullName>
    </recommendedName>
</protein>
<dbReference type="AlphaFoldDB" id="R7UMV0"/>
<dbReference type="GO" id="GO:0030246">
    <property type="term" value="F:carbohydrate binding"/>
    <property type="evidence" value="ECO:0007669"/>
    <property type="project" value="InterPro"/>
</dbReference>
<dbReference type="InterPro" id="IPR000922">
    <property type="entry name" value="Lectin_gal-bd_dom"/>
</dbReference>
<dbReference type="Gene3D" id="2.60.120.740">
    <property type="match status" value="1"/>
</dbReference>
<proteinExistence type="predicted"/>
<evidence type="ECO:0000313" key="6">
    <source>
        <dbReference type="Proteomes" id="UP000014760"/>
    </source>
</evidence>
<dbReference type="EMBL" id="AMQN01006937">
    <property type="status" value="NOT_ANNOTATED_CDS"/>
    <property type="molecule type" value="Genomic_DNA"/>
</dbReference>
<gene>
    <name evidence="4" type="ORF">CAPTEDRAFT_224737</name>
</gene>
<keyword evidence="2" id="KW-1133">Transmembrane helix</keyword>
<evidence type="ECO:0000313" key="4">
    <source>
        <dbReference type="EMBL" id="ELU07864.1"/>
    </source>
</evidence>
<dbReference type="HOGENOM" id="CLU_029488_0_0_1"/>
<dbReference type="Pfam" id="PF02140">
    <property type="entry name" value="SUEL_Lectin"/>
    <property type="match status" value="1"/>
</dbReference>
<dbReference type="Proteomes" id="UP000014760">
    <property type="component" value="Unassembled WGS sequence"/>
</dbReference>
<dbReference type="InterPro" id="IPR043159">
    <property type="entry name" value="Lectin_gal-bd_sf"/>
</dbReference>
<evidence type="ECO:0000259" key="3">
    <source>
        <dbReference type="PROSITE" id="PS50228"/>
    </source>
</evidence>
<feature type="region of interest" description="Disordered" evidence="1">
    <location>
        <begin position="392"/>
        <end position="443"/>
    </location>
</feature>
<organism evidence="4">
    <name type="scientific">Capitella teleta</name>
    <name type="common">Polychaete worm</name>
    <dbReference type="NCBI Taxonomy" id="283909"/>
    <lineage>
        <taxon>Eukaryota</taxon>
        <taxon>Metazoa</taxon>
        <taxon>Spiralia</taxon>
        <taxon>Lophotrochozoa</taxon>
        <taxon>Annelida</taxon>
        <taxon>Polychaeta</taxon>
        <taxon>Sedentaria</taxon>
        <taxon>Scolecida</taxon>
        <taxon>Capitellidae</taxon>
        <taxon>Capitella</taxon>
    </lineage>
</organism>
<evidence type="ECO:0000256" key="2">
    <source>
        <dbReference type="SAM" id="Phobius"/>
    </source>
</evidence>
<dbReference type="EnsemblMetazoa" id="CapteT224737">
    <property type="protein sequence ID" value="CapteP224737"/>
    <property type="gene ID" value="CapteG224737"/>
</dbReference>
<dbReference type="CDD" id="cd22823">
    <property type="entry name" value="Gal_Rha_Lectin"/>
    <property type="match status" value="1"/>
</dbReference>
<feature type="domain" description="SUEL-type lectin" evidence="3">
    <location>
        <begin position="42"/>
        <end position="131"/>
    </location>
</feature>
<feature type="transmembrane region" description="Helical" evidence="2">
    <location>
        <begin position="330"/>
        <end position="354"/>
    </location>
</feature>
<dbReference type="PANTHER" id="PTHR46780">
    <property type="entry name" value="PROTEIN EVA-1"/>
    <property type="match status" value="1"/>
</dbReference>
<evidence type="ECO:0000256" key="1">
    <source>
        <dbReference type="SAM" id="MobiDB-lite"/>
    </source>
</evidence>
<accession>R7UMV0</accession>
<feature type="compositionally biased region" description="Polar residues" evidence="1">
    <location>
        <begin position="421"/>
        <end position="430"/>
    </location>
</feature>